<keyword evidence="5" id="KW-1185">Reference proteome</keyword>
<dbReference type="EMBL" id="JBBPFD010000001">
    <property type="protein sequence ID" value="KAK7944792.1"/>
    <property type="molecule type" value="Genomic_DNA"/>
</dbReference>
<dbReference type="GO" id="GO:0009395">
    <property type="term" value="P:phospholipid catabolic process"/>
    <property type="evidence" value="ECO:0007669"/>
    <property type="project" value="TreeGrafter"/>
</dbReference>
<dbReference type="PANTHER" id="PTHR19143">
    <property type="entry name" value="FIBRINOGEN/TENASCIN/ANGIOPOEITIN"/>
    <property type="match status" value="1"/>
</dbReference>
<accession>A0AAW0Q2P0</accession>
<organism evidence="4 5">
    <name type="scientific">Mugilogobius chulae</name>
    <name type="common">yellowstripe goby</name>
    <dbReference type="NCBI Taxonomy" id="88201"/>
    <lineage>
        <taxon>Eukaryota</taxon>
        <taxon>Metazoa</taxon>
        <taxon>Chordata</taxon>
        <taxon>Craniata</taxon>
        <taxon>Vertebrata</taxon>
        <taxon>Euteleostomi</taxon>
        <taxon>Actinopterygii</taxon>
        <taxon>Neopterygii</taxon>
        <taxon>Teleostei</taxon>
        <taxon>Neoteleostei</taxon>
        <taxon>Acanthomorphata</taxon>
        <taxon>Gobiaria</taxon>
        <taxon>Gobiiformes</taxon>
        <taxon>Gobioidei</taxon>
        <taxon>Gobiidae</taxon>
        <taxon>Gobionellinae</taxon>
        <taxon>Mugilogobius</taxon>
    </lineage>
</organism>
<dbReference type="SMART" id="SM00186">
    <property type="entry name" value="FBG"/>
    <property type="match status" value="1"/>
</dbReference>
<keyword evidence="2" id="KW-0732">Signal</keyword>
<dbReference type="Proteomes" id="UP001460270">
    <property type="component" value="Unassembled WGS sequence"/>
</dbReference>
<reference evidence="5" key="1">
    <citation type="submission" date="2024-04" db="EMBL/GenBank/DDBJ databases">
        <title>Salinicola lusitanus LLJ914,a marine bacterium isolated from the Okinawa Trough.</title>
        <authorList>
            <person name="Li J."/>
        </authorList>
    </citation>
    <scope>NUCLEOTIDE SEQUENCE [LARGE SCALE GENOMIC DNA]</scope>
</reference>
<feature type="domain" description="Fibrinogen C-terminal" evidence="3">
    <location>
        <begin position="246"/>
        <end position="457"/>
    </location>
</feature>
<gene>
    <name evidence="4" type="ORF">WMY93_000520</name>
</gene>
<dbReference type="GO" id="GO:0055091">
    <property type="term" value="P:phospholipid homeostasis"/>
    <property type="evidence" value="ECO:0007669"/>
    <property type="project" value="TreeGrafter"/>
</dbReference>
<dbReference type="GO" id="GO:0042632">
    <property type="term" value="P:cholesterol homeostasis"/>
    <property type="evidence" value="ECO:0007669"/>
    <property type="project" value="TreeGrafter"/>
</dbReference>
<sequence>MSITSLPFNMTRYLALGLLFLLVIVPSQIFCDETATSPTVEIRSRFAALDEVRLLATGLLQLGQSLREFVQKTKGQINDIVHKLNIFDRSFYQLSALASEIKEEEEELKKTTVVLKASNEEIKDLSVQIYSKVDTILQEKRRLQNKVEGLEERLSSMSQGLVTTDQMEEINALRNNIYSQEQSIAELLKVVKEQSNQLNHQKSKIKMLEDKVAVNIQQQEINDKLLDINEVPSLPSYRFSENVNGSKLMNLPSDCSDLFHQGKQVSGVYAIKPGTSEPFMAFCDMITGETVIQRRIDGSINFDQNWEKYESGFGDLQGEFWLGLRRIYSLFAQGNSILHVKLEEWKQSRRFLEYRFDLEGPQKDYALHLTPLSGDLPDLMGNHTETKFSTKNTKNNNQLHHNCTQDTGGWWYGACEGTNLNGKYLKSRGRKKGIQWKLGKRGSSLLKFTQMSVRHLQPS</sequence>
<dbReference type="InterPro" id="IPR002181">
    <property type="entry name" value="Fibrinogen_a/b/g_C_dom"/>
</dbReference>
<dbReference type="PANTHER" id="PTHR19143:SF222">
    <property type="entry name" value="ANGIOPOIETIN-RELATED PROTEIN 3"/>
    <property type="match status" value="1"/>
</dbReference>
<dbReference type="InterPro" id="IPR014716">
    <property type="entry name" value="Fibrinogen_a/b/g_C_1"/>
</dbReference>
<feature type="signal peptide" evidence="2">
    <location>
        <begin position="1"/>
        <end position="31"/>
    </location>
</feature>
<proteinExistence type="predicted"/>
<dbReference type="GO" id="GO:0070328">
    <property type="term" value="P:triglyceride homeostasis"/>
    <property type="evidence" value="ECO:0007669"/>
    <property type="project" value="TreeGrafter"/>
</dbReference>
<name>A0AAW0Q2P0_9GOBI</name>
<dbReference type="GO" id="GO:0005615">
    <property type="term" value="C:extracellular space"/>
    <property type="evidence" value="ECO:0007669"/>
    <property type="project" value="TreeGrafter"/>
</dbReference>
<dbReference type="Gene3D" id="3.90.215.10">
    <property type="entry name" value="Gamma Fibrinogen, chain A, domain 1"/>
    <property type="match status" value="1"/>
</dbReference>
<keyword evidence="1" id="KW-0175">Coiled coil</keyword>
<dbReference type="CDD" id="cd00087">
    <property type="entry name" value="FReD"/>
    <property type="match status" value="1"/>
</dbReference>
<protein>
    <recommendedName>
        <fullName evidence="3">Fibrinogen C-terminal domain-containing protein</fullName>
    </recommendedName>
</protein>
<feature type="coiled-coil region" evidence="1">
    <location>
        <begin position="94"/>
        <end position="160"/>
    </location>
</feature>
<feature type="chain" id="PRO_5043384916" description="Fibrinogen C-terminal domain-containing protein" evidence="2">
    <location>
        <begin position="32"/>
        <end position="459"/>
    </location>
</feature>
<dbReference type="Pfam" id="PF00147">
    <property type="entry name" value="Fibrinogen_C"/>
    <property type="match status" value="1"/>
</dbReference>
<dbReference type="PROSITE" id="PS51406">
    <property type="entry name" value="FIBRINOGEN_C_2"/>
    <property type="match status" value="1"/>
</dbReference>
<evidence type="ECO:0000313" key="4">
    <source>
        <dbReference type="EMBL" id="KAK7944792.1"/>
    </source>
</evidence>
<dbReference type="InterPro" id="IPR036056">
    <property type="entry name" value="Fibrinogen-like_C"/>
</dbReference>
<dbReference type="AlphaFoldDB" id="A0AAW0Q2P0"/>
<comment type="caution">
    <text evidence="4">The sequence shown here is derived from an EMBL/GenBank/DDBJ whole genome shotgun (WGS) entry which is preliminary data.</text>
</comment>
<dbReference type="SUPFAM" id="SSF56496">
    <property type="entry name" value="Fibrinogen C-terminal domain-like"/>
    <property type="match status" value="1"/>
</dbReference>
<evidence type="ECO:0000256" key="2">
    <source>
        <dbReference type="SAM" id="SignalP"/>
    </source>
</evidence>
<evidence type="ECO:0000259" key="3">
    <source>
        <dbReference type="PROSITE" id="PS51406"/>
    </source>
</evidence>
<dbReference type="InterPro" id="IPR050373">
    <property type="entry name" value="Fibrinogen_C-term_domain"/>
</dbReference>
<feature type="coiled-coil region" evidence="1">
    <location>
        <begin position="184"/>
        <end position="211"/>
    </location>
</feature>
<evidence type="ECO:0000313" key="5">
    <source>
        <dbReference type="Proteomes" id="UP001460270"/>
    </source>
</evidence>
<evidence type="ECO:0000256" key="1">
    <source>
        <dbReference type="SAM" id="Coils"/>
    </source>
</evidence>